<keyword evidence="3" id="KW-0285">Flavoprotein</keyword>
<comment type="cofactor">
    <cofactor evidence="1">
        <name>FAD</name>
        <dbReference type="ChEBI" id="CHEBI:57692"/>
    </cofactor>
</comment>
<dbReference type="Gene3D" id="2.40.110.10">
    <property type="entry name" value="Butyryl-CoA Dehydrogenase, subunit A, domain 2"/>
    <property type="match status" value="1"/>
</dbReference>
<evidence type="ECO:0000313" key="6">
    <source>
        <dbReference type="EMBL" id="KAK7067249.1"/>
    </source>
</evidence>
<dbReference type="PANTHER" id="PTHR10909:SF250">
    <property type="entry name" value="PEROXISOMAL ACYL-COENZYME A OXIDASE 1"/>
    <property type="match status" value="1"/>
</dbReference>
<evidence type="ECO:0000313" key="7">
    <source>
        <dbReference type="Proteomes" id="UP001381693"/>
    </source>
</evidence>
<dbReference type="InterPro" id="IPR037069">
    <property type="entry name" value="AcylCoA_DH/ox_N_sf"/>
</dbReference>
<keyword evidence="4" id="KW-0274">FAD</keyword>
<dbReference type="Proteomes" id="UP001381693">
    <property type="component" value="Unassembled WGS sequence"/>
</dbReference>
<dbReference type="GO" id="GO:0005504">
    <property type="term" value="F:fatty acid binding"/>
    <property type="evidence" value="ECO:0007669"/>
    <property type="project" value="TreeGrafter"/>
</dbReference>
<evidence type="ECO:0000256" key="3">
    <source>
        <dbReference type="ARBA" id="ARBA00022630"/>
    </source>
</evidence>
<dbReference type="GO" id="GO:0033540">
    <property type="term" value="P:fatty acid beta-oxidation using acyl-CoA oxidase"/>
    <property type="evidence" value="ECO:0007669"/>
    <property type="project" value="TreeGrafter"/>
</dbReference>
<evidence type="ECO:0000259" key="5">
    <source>
        <dbReference type="Pfam" id="PF14749"/>
    </source>
</evidence>
<protein>
    <submittedName>
        <fullName evidence="6">Acyl-coenzyme A oxidase (Acyl-CoA oxidase)</fullName>
    </submittedName>
</protein>
<keyword evidence="7" id="KW-1185">Reference proteome</keyword>
<dbReference type="PANTHER" id="PTHR10909">
    <property type="entry name" value="ELECTRON TRANSPORT OXIDOREDUCTASE"/>
    <property type="match status" value="1"/>
</dbReference>
<evidence type="ECO:0000256" key="4">
    <source>
        <dbReference type="ARBA" id="ARBA00022827"/>
    </source>
</evidence>
<dbReference type="InterPro" id="IPR012258">
    <property type="entry name" value="Acyl-CoA_oxidase"/>
</dbReference>
<feature type="non-terminal residue" evidence="6">
    <location>
        <position position="1"/>
    </location>
</feature>
<accession>A0AAN8WVN8</accession>
<dbReference type="InterPro" id="IPR009100">
    <property type="entry name" value="AcylCoA_DH/oxidase_NM_dom_sf"/>
</dbReference>
<dbReference type="InterPro" id="IPR046373">
    <property type="entry name" value="Acyl-CoA_Oxase/DH_mid-dom_sf"/>
</dbReference>
<dbReference type="Gene3D" id="1.10.540.10">
    <property type="entry name" value="Acyl-CoA dehydrogenase/oxidase, N-terminal domain"/>
    <property type="match status" value="1"/>
</dbReference>
<gene>
    <name evidence="6" type="primary">ACOX2_6</name>
    <name evidence="6" type="ORF">SK128_010871</name>
</gene>
<organism evidence="6 7">
    <name type="scientific">Halocaridina rubra</name>
    <name type="common">Hawaiian red shrimp</name>
    <dbReference type="NCBI Taxonomy" id="373956"/>
    <lineage>
        <taxon>Eukaryota</taxon>
        <taxon>Metazoa</taxon>
        <taxon>Ecdysozoa</taxon>
        <taxon>Arthropoda</taxon>
        <taxon>Crustacea</taxon>
        <taxon>Multicrustacea</taxon>
        <taxon>Malacostraca</taxon>
        <taxon>Eumalacostraca</taxon>
        <taxon>Eucarida</taxon>
        <taxon>Decapoda</taxon>
        <taxon>Pleocyemata</taxon>
        <taxon>Caridea</taxon>
        <taxon>Atyoidea</taxon>
        <taxon>Atyidae</taxon>
        <taxon>Halocaridina</taxon>
    </lineage>
</organism>
<dbReference type="EMBL" id="JAXCGZ010018893">
    <property type="protein sequence ID" value="KAK7067249.1"/>
    <property type="molecule type" value="Genomic_DNA"/>
</dbReference>
<dbReference type="GO" id="GO:0003997">
    <property type="term" value="F:acyl-CoA oxidase activity"/>
    <property type="evidence" value="ECO:0007669"/>
    <property type="project" value="InterPro"/>
</dbReference>
<dbReference type="InterPro" id="IPR029320">
    <property type="entry name" value="Acyl-CoA_ox_N"/>
</dbReference>
<dbReference type="Pfam" id="PF14749">
    <property type="entry name" value="Acyl-CoA_ox_N"/>
    <property type="match status" value="1"/>
</dbReference>
<reference evidence="6 7" key="1">
    <citation type="submission" date="2023-11" db="EMBL/GenBank/DDBJ databases">
        <title>Halocaridina rubra genome assembly.</title>
        <authorList>
            <person name="Smith C."/>
        </authorList>
    </citation>
    <scope>NUCLEOTIDE SEQUENCE [LARGE SCALE GENOMIC DNA]</scope>
    <source>
        <strain evidence="6">EP-1</strain>
        <tissue evidence="6">Whole</tissue>
    </source>
</reference>
<name>A0AAN8WVN8_HALRR</name>
<comment type="caution">
    <text evidence="6">The sequence shown here is derived from an EMBL/GenBank/DDBJ whole genome shotgun (WGS) entry which is preliminary data.</text>
</comment>
<dbReference type="GO" id="GO:0055088">
    <property type="term" value="P:lipid homeostasis"/>
    <property type="evidence" value="ECO:0007669"/>
    <property type="project" value="TreeGrafter"/>
</dbReference>
<proteinExistence type="predicted"/>
<feature type="domain" description="Acyl-coenzyme A oxidase N-terminal" evidence="5">
    <location>
        <begin position="3"/>
        <end position="96"/>
    </location>
</feature>
<dbReference type="SUPFAM" id="SSF56645">
    <property type="entry name" value="Acyl-CoA dehydrogenase NM domain-like"/>
    <property type="match status" value="1"/>
</dbReference>
<dbReference type="AlphaFoldDB" id="A0AAN8WVN8"/>
<dbReference type="GO" id="GO:0005777">
    <property type="term" value="C:peroxisome"/>
    <property type="evidence" value="ECO:0007669"/>
    <property type="project" value="InterPro"/>
</dbReference>
<sequence>KSFLNDPEYDDETPLSYLSHEDKYSNELRKACHTFQKLKDESYTIEEFMQYGPVMLMKDGNPLAPQMGMFYSALQGQCTEDQKEKWLGRARRGEIIGSYAQTELGHGTFVRGLETTATYDPNAQEFVIHSPTLSSIKWWVGAVGNTCNYAAVMAQLHSKGKCYGPHLFLVQIRCETTHRCMPGDFIYFL</sequence>
<dbReference type="GO" id="GO:0071949">
    <property type="term" value="F:FAD binding"/>
    <property type="evidence" value="ECO:0007669"/>
    <property type="project" value="InterPro"/>
</dbReference>
<evidence type="ECO:0000256" key="2">
    <source>
        <dbReference type="ARBA" id="ARBA00004846"/>
    </source>
</evidence>
<comment type="pathway">
    <text evidence="2">Lipid metabolism; peroxisomal fatty acid beta-oxidation.</text>
</comment>
<evidence type="ECO:0000256" key="1">
    <source>
        <dbReference type="ARBA" id="ARBA00001974"/>
    </source>
</evidence>